<proteinExistence type="predicted"/>
<protein>
    <submittedName>
        <fullName evidence="2">Uncharacterized protein</fullName>
    </submittedName>
</protein>
<dbReference type="EMBL" id="OU594960">
    <property type="protein sequence ID" value="CAG9283454.1"/>
    <property type="molecule type" value="Genomic_DNA"/>
</dbReference>
<evidence type="ECO:0000313" key="2">
    <source>
        <dbReference type="EMBL" id="CAG9283454.1"/>
    </source>
</evidence>
<sequence>MWQHQQSKSLATVGTSATGSTTSTSAVPTGPPTVTVAAALSPKQSTRRRGSAMLHRWRMRSGKCSSIYDSFPSADTTNTSLQNRLDLHKQEILANSLSTDQLSSILRDSNQFNEFQQDLKAKGCTTNAFAKVSCFSLLRDRLQEMQQQPSNHDGADVEELEYWTHKGEVNGHFDSEGFLSTKQAPIVMDEKDLYLETSPRAVATIGCLGDDPVFFSTRTGASP</sequence>
<gene>
    <name evidence="2" type="ORF">PTTT1_LOCUS22845</name>
</gene>
<reference evidence="2" key="1">
    <citation type="submission" date="2022-02" db="EMBL/GenBank/DDBJ databases">
        <authorList>
            <person name="Giguere J D."/>
        </authorList>
    </citation>
    <scope>NUCLEOTIDE SEQUENCE</scope>
    <source>
        <strain evidence="2">CCAP 1055/1</strain>
    </source>
</reference>
<feature type="region of interest" description="Disordered" evidence="1">
    <location>
        <begin position="1"/>
        <end position="33"/>
    </location>
</feature>
<dbReference type="AlphaFoldDB" id="A0A8J9T5P4"/>
<feature type="compositionally biased region" description="Polar residues" evidence="1">
    <location>
        <begin position="1"/>
        <end position="10"/>
    </location>
</feature>
<accession>A0A8J9T5P4</accession>
<organism evidence="2">
    <name type="scientific">Phaeodactylum tricornutum</name>
    <name type="common">Diatom</name>
    <dbReference type="NCBI Taxonomy" id="2850"/>
    <lineage>
        <taxon>Eukaryota</taxon>
        <taxon>Sar</taxon>
        <taxon>Stramenopiles</taxon>
        <taxon>Ochrophyta</taxon>
        <taxon>Bacillariophyta</taxon>
        <taxon>Bacillariophyceae</taxon>
        <taxon>Bacillariophycidae</taxon>
        <taxon>Naviculales</taxon>
        <taxon>Phaeodactylaceae</taxon>
        <taxon>Phaeodactylum</taxon>
    </lineage>
</organism>
<name>A0A8J9T5P4_PHATR</name>
<evidence type="ECO:0000256" key="1">
    <source>
        <dbReference type="SAM" id="MobiDB-lite"/>
    </source>
</evidence>
<feature type="compositionally biased region" description="Low complexity" evidence="1">
    <location>
        <begin position="11"/>
        <end position="33"/>
    </location>
</feature>
<dbReference type="Proteomes" id="UP000836788">
    <property type="component" value="Chromosome 19"/>
</dbReference>